<proteinExistence type="predicted"/>
<sequence>MEDSSSGGPERAVEIDVVWNRESGEYRVLMNMHLTTATAVLDDLERSSDNPYSRTVAGSLREVLTVAGLIDRPPRHTN</sequence>
<dbReference type="Proteomes" id="UP000604341">
    <property type="component" value="Unassembled WGS sequence"/>
</dbReference>
<reference evidence="2" key="1">
    <citation type="journal article" date="2019" name="Int. J. Syst. Evol. Microbiol.">
        <title>The Global Catalogue of Microorganisms (GCM) 10K type strain sequencing project: providing services to taxonomists for standard genome sequencing and annotation.</title>
        <authorList>
            <consortium name="The Broad Institute Genomics Platform"/>
            <consortium name="The Broad Institute Genome Sequencing Center for Infectious Disease"/>
            <person name="Wu L."/>
            <person name="Ma J."/>
        </authorList>
    </citation>
    <scope>NUCLEOTIDE SEQUENCE [LARGE SCALE GENOMIC DNA]</scope>
    <source>
        <strain evidence="2">JCM 19173</strain>
    </source>
</reference>
<name>A0ABQ2FR11_9DEIO</name>
<evidence type="ECO:0000313" key="1">
    <source>
        <dbReference type="EMBL" id="GGL18521.1"/>
    </source>
</evidence>
<comment type="caution">
    <text evidence="1">The sequence shown here is derived from an EMBL/GenBank/DDBJ whole genome shotgun (WGS) entry which is preliminary data.</text>
</comment>
<evidence type="ECO:0000313" key="2">
    <source>
        <dbReference type="Proteomes" id="UP000604341"/>
    </source>
</evidence>
<dbReference type="EMBL" id="BMPE01000027">
    <property type="protein sequence ID" value="GGL18521.1"/>
    <property type="molecule type" value="Genomic_DNA"/>
</dbReference>
<organism evidence="1 2">
    <name type="scientific">Deinococcus radiotolerans</name>
    <dbReference type="NCBI Taxonomy" id="1309407"/>
    <lineage>
        <taxon>Bacteria</taxon>
        <taxon>Thermotogati</taxon>
        <taxon>Deinococcota</taxon>
        <taxon>Deinococci</taxon>
        <taxon>Deinococcales</taxon>
        <taxon>Deinococcaceae</taxon>
        <taxon>Deinococcus</taxon>
    </lineage>
</organism>
<accession>A0ABQ2FR11</accession>
<gene>
    <name evidence="1" type="ORF">GCM10010844_41700</name>
</gene>
<keyword evidence="2" id="KW-1185">Reference proteome</keyword>
<protein>
    <submittedName>
        <fullName evidence="1">Uncharacterized protein</fullName>
    </submittedName>
</protein>